<keyword evidence="3" id="KW-1185">Reference proteome</keyword>
<dbReference type="STRING" id="504800.SAMN04488085_12422"/>
<gene>
    <name evidence="2" type="ORF">SAMN04488085_12422</name>
</gene>
<dbReference type="AlphaFoldDB" id="A0A1I4LTN7"/>
<proteinExistence type="predicted"/>
<organism evidence="2 3">
    <name type="scientific">Geodermatophilus ruber</name>
    <dbReference type="NCBI Taxonomy" id="504800"/>
    <lineage>
        <taxon>Bacteria</taxon>
        <taxon>Bacillati</taxon>
        <taxon>Actinomycetota</taxon>
        <taxon>Actinomycetes</taxon>
        <taxon>Geodermatophilales</taxon>
        <taxon>Geodermatophilaceae</taxon>
        <taxon>Geodermatophilus</taxon>
    </lineage>
</organism>
<keyword evidence="1" id="KW-1133">Transmembrane helix</keyword>
<reference evidence="2 3" key="1">
    <citation type="submission" date="2016-10" db="EMBL/GenBank/DDBJ databases">
        <authorList>
            <person name="de Groot N.N."/>
        </authorList>
    </citation>
    <scope>NUCLEOTIDE SEQUENCE [LARGE SCALE GENOMIC DNA]</scope>
    <source>
        <strain evidence="2 3">DSM 45317</strain>
    </source>
</reference>
<accession>A0A1I4LTN7</accession>
<dbReference type="Proteomes" id="UP000199152">
    <property type="component" value="Unassembled WGS sequence"/>
</dbReference>
<name>A0A1I4LTN7_9ACTN</name>
<feature type="transmembrane region" description="Helical" evidence="1">
    <location>
        <begin position="96"/>
        <end position="115"/>
    </location>
</feature>
<feature type="transmembrane region" description="Helical" evidence="1">
    <location>
        <begin position="127"/>
        <end position="144"/>
    </location>
</feature>
<evidence type="ECO:0000313" key="3">
    <source>
        <dbReference type="Proteomes" id="UP000199152"/>
    </source>
</evidence>
<evidence type="ECO:0008006" key="4">
    <source>
        <dbReference type="Google" id="ProtNLM"/>
    </source>
</evidence>
<keyword evidence="1" id="KW-0812">Transmembrane</keyword>
<feature type="transmembrane region" description="Helical" evidence="1">
    <location>
        <begin position="62"/>
        <end position="84"/>
    </location>
</feature>
<sequence length="145" mass="14882">MRSGGASQVACAPALRCRLVITAAAVLVCLVLGALAVFQAFLVLGAPLGRFAWGGQHRVLPVALRIGSVVSIVIYALIAGVVLARADLVSPGVSEAILRTATWVVTGYFFLGIGLNLASRSRPERAVMTPTVALLCALCAVVALG</sequence>
<dbReference type="InParanoid" id="A0A1I4LTN7"/>
<evidence type="ECO:0000256" key="1">
    <source>
        <dbReference type="SAM" id="Phobius"/>
    </source>
</evidence>
<keyword evidence="1" id="KW-0472">Membrane</keyword>
<evidence type="ECO:0000313" key="2">
    <source>
        <dbReference type="EMBL" id="SFL94360.1"/>
    </source>
</evidence>
<dbReference type="EMBL" id="FOSW01000024">
    <property type="protein sequence ID" value="SFL94360.1"/>
    <property type="molecule type" value="Genomic_DNA"/>
</dbReference>
<feature type="transmembrane region" description="Helical" evidence="1">
    <location>
        <begin position="20"/>
        <end position="42"/>
    </location>
</feature>
<protein>
    <recommendedName>
        <fullName evidence="4">Integral membrane protein</fullName>
    </recommendedName>
</protein>